<dbReference type="GO" id="GO:0016758">
    <property type="term" value="F:hexosyltransferase activity"/>
    <property type="evidence" value="ECO:0007669"/>
    <property type="project" value="InterPro"/>
</dbReference>
<dbReference type="GO" id="GO:0006493">
    <property type="term" value="P:protein O-linked glycosylation"/>
    <property type="evidence" value="ECO:0007669"/>
    <property type="project" value="TreeGrafter"/>
</dbReference>
<evidence type="ECO:0000313" key="12">
    <source>
        <dbReference type="Proteomes" id="UP000507470"/>
    </source>
</evidence>
<protein>
    <recommendedName>
        <fullName evidence="10">Hexosyltransferase</fullName>
        <ecNumber evidence="10">2.4.1.-</ecNumber>
    </recommendedName>
</protein>
<keyword evidence="5 10" id="KW-0812">Transmembrane</keyword>
<dbReference type="EMBL" id="CACVKT020008612">
    <property type="protein sequence ID" value="CAC5416241.1"/>
    <property type="molecule type" value="Genomic_DNA"/>
</dbReference>
<sequence>MVLSNGWFTFSRRRVQLILLRLCMVLLSGFTIFQLKGLQSMLYIGKNNLFWNNTEHILDDVLEKGGSNVTPFNTFLINDAFLEDPKKVFEASDNIQLLLVVKSHLLNYGKRDAIRKTWGHVRKLRVKTVFVVGYLQNMTTVGYFESKLYKDIIILNVEDIYKNIVYKSIYSVICLSKLNITAEFVHLVDDDRLVNALNVYDVAKESIAQSDVAMLGYMFHSTKPFRRVTSKNFMSWEEYPFVYFPPYIIGGTILTNMKTIQVLAEAVKYVRIIQIEDVFIGIVAKAFRINMQHHSGFLPYKKPVNQLGNILSCPGYDIPYTLLRDWEILKKISK</sequence>
<evidence type="ECO:0000256" key="5">
    <source>
        <dbReference type="ARBA" id="ARBA00022692"/>
    </source>
</evidence>
<evidence type="ECO:0000256" key="6">
    <source>
        <dbReference type="ARBA" id="ARBA00022968"/>
    </source>
</evidence>
<keyword evidence="4" id="KW-0808">Transferase</keyword>
<dbReference type="GO" id="GO:0008194">
    <property type="term" value="F:UDP-glycosyltransferase activity"/>
    <property type="evidence" value="ECO:0007669"/>
    <property type="project" value="TreeGrafter"/>
</dbReference>
<keyword evidence="9 10" id="KW-0472">Membrane</keyword>
<dbReference type="PANTHER" id="PTHR11214:SF349">
    <property type="entry name" value="BETA-1,3-GALACTOSYLTRANSFERASE BRN"/>
    <property type="match status" value="1"/>
</dbReference>
<keyword evidence="3 10" id="KW-0328">Glycosyltransferase</keyword>
<evidence type="ECO:0000256" key="2">
    <source>
        <dbReference type="ARBA" id="ARBA00008661"/>
    </source>
</evidence>
<evidence type="ECO:0000256" key="1">
    <source>
        <dbReference type="ARBA" id="ARBA00004323"/>
    </source>
</evidence>
<proteinExistence type="inferred from homology"/>
<gene>
    <name evidence="11" type="ORF">MCOR_48880</name>
</gene>
<dbReference type="AlphaFoldDB" id="A0A6J8EAV6"/>
<dbReference type="PANTHER" id="PTHR11214">
    <property type="entry name" value="BETA-1,3-N-ACETYLGLUCOSAMINYLTRANSFERASE"/>
    <property type="match status" value="1"/>
</dbReference>
<keyword evidence="7 10" id="KW-1133">Transmembrane helix</keyword>
<dbReference type="Gene3D" id="3.90.550.50">
    <property type="match status" value="1"/>
</dbReference>
<keyword evidence="12" id="KW-1185">Reference proteome</keyword>
<reference evidence="11 12" key="1">
    <citation type="submission" date="2020-06" db="EMBL/GenBank/DDBJ databases">
        <authorList>
            <person name="Li R."/>
            <person name="Bekaert M."/>
        </authorList>
    </citation>
    <scope>NUCLEOTIDE SEQUENCE [LARGE SCALE GENOMIC DNA]</scope>
    <source>
        <strain evidence="12">wild</strain>
    </source>
</reference>
<evidence type="ECO:0000256" key="7">
    <source>
        <dbReference type="ARBA" id="ARBA00022989"/>
    </source>
</evidence>
<comment type="subcellular location">
    <subcellularLocation>
        <location evidence="1 10">Golgi apparatus membrane</location>
        <topology evidence="1 10">Single-pass type II membrane protein</topology>
    </subcellularLocation>
</comment>
<evidence type="ECO:0000256" key="10">
    <source>
        <dbReference type="RuleBase" id="RU363063"/>
    </source>
</evidence>
<evidence type="ECO:0000313" key="11">
    <source>
        <dbReference type="EMBL" id="CAC5416241.1"/>
    </source>
</evidence>
<keyword evidence="8 10" id="KW-0333">Golgi apparatus</keyword>
<accession>A0A6J8EAV6</accession>
<comment type="similarity">
    <text evidence="2 10">Belongs to the glycosyltransferase 31 family.</text>
</comment>
<dbReference type="GO" id="GO:0000139">
    <property type="term" value="C:Golgi membrane"/>
    <property type="evidence" value="ECO:0007669"/>
    <property type="project" value="UniProtKB-SubCell"/>
</dbReference>
<dbReference type="OrthoDB" id="6086505at2759"/>
<evidence type="ECO:0000256" key="8">
    <source>
        <dbReference type="ARBA" id="ARBA00023034"/>
    </source>
</evidence>
<dbReference type="EC" id="2.4.1.-" evidence="10"/>
<evidence type="ECO:0000256" key="3">
    <source>
        <dbReference type="ARBA" id="ARBA00022676"/>
    </source>
</evidence>
<dbReference type="InterPro" id="IPR002659">
    <property type="entry name" value="Glyco_trans_31"/>
</dbReference>
<evidence type="ECO:0000256" key="9">
    <source>
        <dbReference type="ARBA" id="ARBA00023136"/>
    </source>
</evidence>
<dbReference type="Pfam" id="PF01762">
    <property type="entry name" value="Galactosyl_T"/>
    <property type="match status" value="1"/>
</dbReference>
<name>A0A6J8EAV6_MYTCO</name>
<feature type="transmembrane region" description="Helical" evidence="10">
    <location>
        <begin position="15"/>
        <end position="33"/>
    </location>
</feature>
<evidence type="ECO:0000256" key="4">
    <source>
        <dbReference type="ARBA" id="ARBA00022679"/>
    </source>
</evidence>
<dbReference type="Proteomes" id="UP000507470">
    <property type="component" value="Unassembled WGS sequence"/>
</dbReference>
<organism evidence="11 12">
    <name type="scientific">Mytilus coruscus</name>
    <name type="common">Sea mussel</name>
    <dbReference type="NCBI Taxonomy" id="42192"/>
    <lineage>
        <taxon>Eukaryota</taxon>
        <taxon>Metazoa</taxon>
        <taxon>Spiralia</taxon>
        <taxon>Lophotrochozoa</taxon>
        <taxon>Mollusca</taxon>
        <taxon>Bivalvia</taxon>
        <taxon>Autobranchia</taxon>
        <taxon>Pteriomorphia</taxon>
        <taxon>Mytilida</taxon>
        <taxon>Mytiloidea</taxon>
        <taxon>Mytilidae</taxon>
        <taxon>Mytilinae</taxon>
        <taxon>Mytilus</taxon>
    </lineage>
</organism>
<keyword evidence="6 10" id="KW-0735">Signal-anchor</keyword>